<sequence length="112" mass="12440">MGSPLPNSEALLGVVLTEGRHCKCRSEDRCPNAGGEWCHRLVKKDGSVRISKRELPDTRNCLYGDKPACCWVLATVENLADDYLTRAEVSGPPVPSELIDLFDESRKVEVRL</sequence>
<feature type="non-terminal residue" evidence="1">
    <location>
        <position position="112"/>
    </location>
</feature>
<dbReference type="AlphaFoldDB" id="X1JW97"/>
<protein>
    <submittedName>
        <fullName evidence="1">Uncharacterized protein</fullName>
    </submittedName>
</protein>
<reference evidence="1" key="1">
    <citation type="journal article" date="2014" name="Front. Microbiol.">
        <title>High frequency of phylogenetically diverse reductive dehalogenase-homologous genes in deep subseafloor sedimentary metagenomes.</title>
        <authorList>
            <person name="Kawai M."/>
            <person name="Futagami T."/>
            <person name="Toyoda A."/>
            <person name="Takaki Y."/>
            <person name="Nishi S."/>
            <person name="Hori S."/>
            <person name="Arai W."/>
            <person name="Tsubouchi T."/>
            <person name="Morono Y."/>
            <person name="Uchiyama I."/>
            <person name="Ito T."/>
            <person name="Fujiyama A."/>
            <person name="Inagaki F."/>
            <person name="Takami H."/>
        </authorList>
    </citation>
    <scope>NUCLEOTIDE SEQUENCE</scope>
    <source>
        <strain evidence="1">Expedition CK06-06</strain>
    </source>
</reference>
<name>X1JW97_9ZZZZ</name>
<accession>X1JW97</accession>
<dbReference type="EMBL" id="BARU01027425">
    <property type="protein sequence ID" value="GAH74053.1"/>
    <property type="molecule type" value="Genomic_DNA"/>
</dbReference>
<evidence type="ECO:0000313" key="1">
    <source>
        <dbReference type="EMBL" id="GAH74053.1"/>
    </source>
</evidence>
<proteinExistence type="predicted"/>
<gene>
    <name evidence="1" type="ORF">S03H2_43907</name>
</gene>
<comment type="caution">
    <text evidence="1">The sequence shown here is derived from an EMBL/GenBank/DDBJ whole genome shotgun (WGS) entry which is preliminary data.</text>
</comment>
<organism evidence="1">
    <name type="scientific">marine sediment metagenome</name>
    <dbReference type="NCBI Taxonomy" id="412755"/>
    <lineage>
        <taxon>unclassified sequences</taxon>
        <taxon>metagenomes</taxon>
        <taxon>ecological metagenomes</taxon>
    </lineage>
</organism>